<reference evidence="2 3" key="1">
    <citation type="submission" date="2017-01" db="EMBL/GenBank/DDBJ databases">
        <authorList>
            <person name="Mah S.A."/>
            <person name="Swanson W.J."/>
            <person name="Moy G.W."/>
            <person name="Vacquier V.D."/>
        </authorList>
    </citation>
    <scope>NUCLEOTIDE SEQUENCE [LARGE SCALE GENOMIC DNA]</scope>
    <source>
        <strain evidence="2 3">CGMCC 1.8909</strain>
    </source>
</reference>
<keyword evidence="3" id="KW-1185">Reference proteome</keyword>
<feature type="transmembrane region" description="Helical" evidence="1">
    <location>
        <begin position="7"/>
        <end position="24"/>
    </location>
</feature>
<sequence>MDYRIRTYVGIATFSGMVYVLLAIDTQSSLSQSVYGWAVAVLSILVLLLVAADLYHSVQS</sequence>
<name>A0A1N6ZM59_9EURY</name>
<evidence type="ECO:0000256" key="1">
    <source>
        <dbReference type="SAM" id="Phobius"/>
    </source>
</evidence>
<dbReference type="Proteomes" id="UP000185687">
    <property type="component" value="Unassembled WGS sequence"/>
</dbReference>
<gene>
    <name evidence="2" type="ORF">SAMN05421809_0848</name>
</gene>
<protein>
    <submittedName>
        <fullName evidence="2">Uncharacterized protein</fullName>
    </submittedName>
</protein>
<feature type="transmembrane region" description="Helical" evidence="1">
    <location>
        <begin position="36"/>
        <end position="55"/>
    </location>
</feature>
<keyword evidence="1" id="KW-0812">Transmembrane</keyword>
<dbReference type="EMBL" id="FTNP01000001">
    <property type="protein sequence ID" value="SIR27919.1"/>
    <property type="molecule type" value="Genomic_DNA"/>
</dbReference>
<dbReference type="AlphaFoldDB" id="A0A1N6ZM59"/>
<keyword evidence="1" id="KW-0472">Membrane</keyword>
<keyword evidence="1" id="KW-1133">Transmembrane helix</keyword>
<evidence type="ECO:0000313" key="3">
    <source>
        <dbReference type="Proteomes" id="UP000185687"/>
    </source>
</evidence>
<accession>A0A1N6ZM59</accession>
<proteinExistence type="predicted"/>
<organism evidence="2 3">
    <name type="scientific">Natronorubrum daqingense</name>
    <dbReference type="NCBI Taxonomy" id="588898"/>
    <lineage>
        <taxon>Archaea</taxon>
        <taxon>Methanobacteriati</taxon>
        <taxon>Methanobacteriota</taxon>
        <taxon>Stenosarchaea group</taxon>
        <taxon>Halobacteria</taxon>
        <taxon>Halobacteriales</taxon>
        <taxon>Natrialbaceae</taxon>
        <taxon>Natronorubrum</taxon>
    </lineage>
</organism>
<evidence type="ECO:0000313" key="2">
    <source>
        <dbReference type="EMBL" id="SIR27919.1"/>
    </source>
</evidence>